<dbReference type="PANTHER" id="PTHR12395">
    <property type="entry name" value="DOM-3 RELATED"/>
    <property type="match status" value="1"/>
</dbReference>
<sequence>MAFDNRIFRMLTKWFSFIEENNEYKNAQKQIQREQKMAPGSPSQDLMMYWGYKFETLSLLDEPWDVVSREAIEAREEQIVNNASQYCSVVRTGIGGTKLVIGGEVDAGELFPCDPSYKGACIHKFSTVWDCKPDRKEDPINWVELKTTAEIRSDRDMLKYERKLLKFWAQSFLLGVPKIVVGFRTEHGILQRLEELETHEIPGFVKRQGKGTWDGNICISFTAQLLDWLRSIIKTEARRDRKRRDPV</sequence>
<evidence type="ECO:0000256" key="3">
    <source>
        <dbReference type="ARBA" id="ARBA00044676"/>
    </source>
</evidence>
<dbReference type="EC" id="3.6.1.-" evidence="7"/>
<evidence type="ECO:0000256" key="6">
    <source>
        <dbReference type="ARBA" id="ARBA00048124"/>
    </source>
</evidence>
<keyword evidence="9" id="KW-0255">Endonuclease</keyword>
<organism evidence="9 10">
    <name type="scientific">Emydomyces testavorans</name>
    <dbReference type="NCBI Taxonomy" id="2070801"/>
    <lineage>
        <taxon>Eukaryota</taxon>
        <taxon>Fungi</taxon>
        <taxon>Dikarya</taxon>
        <taxon>Ascomycota</taxon>
        <taxon>Pezizomycotina</taxon>
        <taxon>Eurotiomycetes</taxon>
        <taxon>Eurotiomycetidae</taxon>
        <taxon>Onygenales</taxon>
        <taxon>Nannizziopsiaceae</taxon>
        <taxon>Emydomyces</taxon>
    </lineage>
</organism>
<keyword evidence="7" id="KW-0378">Hydrolase</keyword>
<protein>
    <recommendedName>
        <fullName evidence="7">Decapping nuclease</fullName>
        <ecNumber evidence="7">3.6.1.-</ecNumber>
    </recommendedName>
</protein>
<dbReference type="GO" id="GO:0003723">
    <property type="term" value="F:RNA binding"/>
    <property type="evidence" value="ECO:0007669"/>
    <property type="project" value="UniProtKB-KW"/>
</dbReference>
<dbReference type="GO" id="GO:0005829">
    <property type="term" value="C:cytosol"/>
    <property type="evidence" value="ECO:0007669"/>
    <property type="project" value="TreeGrafter"/>
</dbReference>
<comment type="similarity">
    <text evidence="2 7">Belongs to the DXO/Dom3Z family.</text>
</comment>
<keyword evidence="10" id="KW-1185">Reference proteome</keyword>
<evidence type="ECO:0000313" key="10">
    <source>
        <dbReference type="Proteomes" id="UP001219355"/>
    </source>
</evidence>
<comment type="subcellular location">
    <subcellularLocation>
        <location evidence="7">Nucleus</location>
    </subcellularLocation>
</comment>
<gene>
    <name evidence="9" type="primary">RAI1_1</name>
    <name evidence="9" type="ORF">PRK78_007388</name>
</gene>
<dbReference type="GO" id="GO:0000956">
    <property type="term" value="P:nuclear-transcribed mRNA catabolic process"/>
    <property type="evidence" value="ECO:0007669"/>
    <property type="project" value="TreeGrafter"/>
</dbReference>
<dbReference type="GO" id="GO:0046872">
    <property type="term" value="F:metal ion binding"/>
    <property type="evidence" value="ECO:0007669"/>
    <property type="project" value="UniProtKB-KW"/>
</dbReference>
<dbReference type="EMBL" id="CP120631">
    <property type="protein sequence ID" value="WEW61891.1"/>
    <property type="molecule type" value="Genomic_DNA"/>
</dbReference>
<reference evidence="9" key="1">
    <citation type="submission" date="2023-03" db="EMBL/GenBank/DDBJ databases">
        <title>Emydomyces testavorans Genome Sequence.</title>
        <authorList>
            <person name="Hoyer L."/>
        </authorList>
    </citation>
    <scope>NUCLEOTIDE SEQUENCE</scope>
    <source>
        <strain evidence="9">16-2883</strain>
    </source>
</reference>
<evidence type="ECO:0000256" key="2">
    <source>
        <dbReference type="ARBA" id="ARBA00006562"/>
    </source>
</evidence>
<evidence type="ECO:0000256" key="5">
    <source>
        <dbReference type="ARBA" id="ARBA00046211"/>
    </source>
</evidence>
<keyword evidence="7" id="KW-0547">Nucleotide-binding</keyword>
<dbReference type="InterPro" id="IPR013961">
    <property type="entry name" value="RAI1"/>
</dbReference>
<evidence type="ECO:0000256" key="7">
    <source>
        <dbReference type="RuleBase" id="RU367113"/>
    </source>
</evidence>
<dbReference type="GO" id="GO:0110155">
    <property type="term" value="P:NAD-cap decapping"/>
    <property type="evidence" value="ECO:0007669"/>
    <property type="project" value="TreeGrafter"/>
</dbReference>
<keyword evidence="7" id="KW-0479">Metal-binding</keyword>
<dbReference type="GO" id="GO:0000166">
    <property type="term" value="F:nucleotide binding"/>
    <property type="evidence" value="ECO:0007669"/>
    <property type="project" value="UniProtKB-KW"/>
</dbReference>
<comment type="catalytic activity">
    <reaction evidence="6">
        <text>a 5'-end NAD(+)-phospho-ribonucleoside in mRNA + H2O = a 5'-end phospho-ribonucleoside in mRNA + NAD(+) + H(+)</text>
        <dbReference type="Rhea" id="RHEA:60880"/>
        <dbReference type="Rhea" id="RHEA-COMP:15692"/>
        <dbReference type="Rhea" id="RHEA-COMP:15698"/>
        <dbReference type="ChEBI" id="CHEBI:15377"/>
        <dbReference type="ChEBI" id="CHEBI:15378"/>
        <dbReference type="ChEBI" id="CHEBI:57540"/>
        <dbReference type="ChEBI" id="CHEBI:138282"/>
        <dbReference type="ChEBI" id="CHEBI:144029"/>
    </reaction>
    <physiologicalReaction direction="left-to-right" evidence="6">
        <dbReference type="Rhea" id="RHEA:60881"/>
    </physiologicalReaction>
</comment>
<comment type="catalytic activity">
    <reaction evidence="3">
        <text>a 5'-end (N(7)-methyl 5'-triphosphoguanosine)-ribonucleoside-ribonucleotide in mRNA + H2O = a (N(7)-methyl 5'-triphosphoguanosine)-nucleoside + a 5'-end phospho-ribonucleoside in mRNA + H(+)</text>
        <dbReference type="Rhea" id="RHEA:66928"/>
        <dbReference type="Rhea" id="RHEA-COMP:15692"/>
        <dbReference type="Rhea" id="RHEA-COMP:17313"/>
        <dbReference type="ChEBI" id="CHEBI:15377"/>
        <dbReference type="ChEBI" id="CHEBI:15378"/>
        <dbReference type="ChEBI" id="CHEBI:138282"/>
        <dbReference type="ChEBI" id="CHEBI:172876"/>
        <dbReference type="ChEBI" id="CHEBI:172877"/>
    </reaction>
    <physiologicalReaction direction="left-to-right" evidence="3">
        <dbReference type="Rhea" id="RHEA:66929"/>
    </physiologicalReaction>
</comment>
<evidence type="ECO:0000256" key="1">
    <source>
        <dbReference type="ARBA" id="ARBA00001968"/>
    </source>
</evidence>
<dbReference type="GO" id="GO:0034353">
    <property type="term" value="F:mRNA 5'-diphosphatase activity"/>
    <property type="evidence" value="ECO:0007669"/>
    <property type="project" value="TreeGrafter"/>
</dbReference>
<accession>A0AAF0DN57</accession>
<dbReference type="Proteomes" id="UP001219355">
    <property type="component" value="Chromosome 5"/>
</dbReference>
<evidence type="ECO:0000259" key="8">
    <source>
        <dbReference type="Pfam" id="PF08652"/>
    </source>
</evidence>
<comment type="function">
    <text evidence="5">Decapping enzyme for NAD-capped RNAs: specifically hydrolyzes the nicotinamide adenine dinucleotide (NAD) cap from a subset of RNAs by removing the entire NAD moiety from the 5'-end of an NAD-capped RNA. The NAD-cap is present at the 5'-end of some RNAs and snoRNAs. In contrast to the canonical 5'-end N7 methylguanosine (m7G) cap, the NAD cap promotes mRNA decay. Also acts as a non-canonical decapping enzyme that removes the entire cap structure of m7G capped or incompletely capped RNAs. Has decapping activity toward incomplete 5'-end m7G cap mRNAs such as unmethylated 5'-end-capped RNA (cap0), while it has no activity toward 2'-O-ribose methylated m7G cap (cap1). Also possesses RNA 5'-pyrophosphohydrolase activity by hydrolyzing the 5'-end triphosphate to release pyrophosphates. Stimulates exoribonuclease activity of Rat1, allowing it to degrade RNAs with stable secondary structure more effectively.</text>
</comment>
<dbReference type="GO" id="GO:0005634">
    <property type="term" value="C:nucleus"/>
    <property type="evidence" value="ECO:0007669"/>
    <property type="project" value="UniProtKB-SubCell"/>
</dbReference>
<proteinExistence type="inferred from homology"/>
<feature type="domain" description="RAI1-like" evidence="8">
    <location>
        <begin position="16"/>
        <end position="236"/>
    </location>
</feature>
<dbReference type="GO" id="GO:0004519">
    <property type="term" value="F:endonuclease activity"/>
    <property type="evidence" value="ECO:0007669"/>
    <property type="project" value="UniProtKB-KW"/>
</dbReference>
<keyword evidence="7" id="KW-0694">RNA-binding</keyword>
<comment type="cofactor">
    <cofactor evidence="1 7">
        <name>a divalent metal cation</name>
        <dbReference type="ChEBI" id="CHEBI:60240"/>
    </cofactor>
</comment>
<dbReference type="InterPro" id="IPR039039">
    <property type="entry name" value="RAI1-like_fam"/>
</dbReference>
<keyword evidence="7" id="KW-0540">Nuclease</keyword>
<dbReference type="Pfam" id="PF08652">
    <property type="entry name" value="RAI1"/>
    <property type="match status" value="1"/>
</dbReference>
<dbReference type="AlphaFoldDB" id="A0AAF0DN57"/>
<comment type="catalytic activity">
    <reaction evidence="4">
        <text>a 5'-end triphospho-ribonucleoside in mRNA + H2O = a 5'-end phospho-ribonucleoside in mRNA + diphosphate + H(+)</text>
        <dbReference type="Rhea" id="RHEA:78683"/>
        <dbReference type="Rhea" id="RHEA-COMP:15692"/>
        <dbReference type="Rhea" id="RHEA-COMP:17164"/>
        <dbReference type="ChEBI" id="CHEBI:15377"/>
        <dbReference type="ChEBI" id="CHEBI:15378"/>
        <dbReference type="ChEBI" id="CHEBI:33019"/>
        <dbReference type="ChEBI" id="CHEBI:138282"/>
        <dbReference type="ChEBI" id="CHEBI:167618"/>
    </reaction>
    <physiologicalReaction direction="left-to-right" evidence="4">
        <dbReference type="Rhea" id="RHEA:78684"/>
    </physiologicalReaction>
</comment>
<keyword evidence="7" id="KW-0539">Nucleus</keyword>
<evidence type="ECO:0000256" key="4">
    <source>
        <dbReference type="ARBA" id="ARBA00044692"/>
    </source>
</evidence>
<name>A0AAF0DN57_9EURO</name>
<dbReference type="PANTHER" id="PTHR12395:SF9">
    <property type="entry name" value="DECAPPING AND EXORIBONUCLEASE PROTEIN"/>
    <property type="match status" value="1"/>
</dbReference>
<evidence type="ECO:0000313" key="9">
    <source>
        <dbReference type="EMBL" id="WEW61891.1"/>
    </source>
</evidence>